<accession>I7JS81</accession>
<dbReference type="KEGG" id="tat:KUM_1434"/>
<feature type="non-terminal residue" evidence="2">
    <location>
        <position position="61"/>
    </location>
</feature>
<proteinExistence type="predicted"/>
<reference evidence="2" key="1">
    <citation type="journal article" date="2012" name="Vet. Microbiol.">
        <title>Comparative genomic analyses of the Taylorellae.</title>
        <authorList>
            <person name="Hauser H."/>
            <person name="Richter D.C."/>
            <person name="van Tonder A."/>
            <person name="Clark L."/>
            <person name="Preston A."/>
        </authorList>
    </citation>
    <scope>NUCLEOTIDE SEQUENCE</scope>
    <source>
        <strain evidence="2">14/45</strain>
    </source>
</reference>
<organism evidence="2">
    <name type="scientific">Taylorella asinigenitalis 14/45</name>
    <dbReference type="NCBI Taxonomy" id="1091495"/>
    <lineage>
        <taxon>Bacteria</taxon>
        <taxon>Pseudomonadati</taxon>
        <taxon>Pseudomonadota</taxon>
        <taxon>Betaproteobacteria</taxon>
        <taxon>Burkholderiales</taxon>
        <taxon>Alcaligenaceae</taxon>
        <taxon>Taylorella</taxon>
    </lineage>
</organism>
<keyword evidence="1" id="KW-0472">Membrane</keyword>
<feature type="transmembrane region" description="Helical" evidence="1">
    <location>
        <begin position="32"/>
        <end position="51"/>
    </location>
</feature>
<keyword evidence="1" id="KW-1133">Transmembrane helix</keyword>
<evidence type="ECO:0000256" key="1">
    <source>
        <dbReference type="SAM" id="Phobius"/>
    </source>
</evidence>
<dbReference type="HOGENOM" id="CLU_2928431_0_0_4"/>
<dbReference type="AlphaFoldDB" id="I7JS81"/>
<evidence type="ECO:0000313" key="2">
    <source>
        <dbReference type="EMBL" id="CCG20212.1"/>
    </source>
</evidence>
<protein>
    <submittedName>
        <fullName evidence="2">Conserved membrane protein</fullName>
    </submittedName>
</protein>
<sequence length="61" mass="6486">MTRDLKIRAALIVLGMALVAMILSHIPPINSLHLSPLIIAVLLGALVGNIVPRILKLVVLS</sequence>
<name>I7JS81_9BURK</name>
<keyword evidence="1" id="KW-0812">Transmembrane</keyword>
<gene>
    <name evidence="2" type="ORF">KUM_1434</name>
</gene>
<feature type="transmembrane region" description="Helical" evidence="1">
    <location>
        <begin position="7"/>
        <end position="26"/>
    </location>
</feature>
<dbReference type="EMBL" id="HE681424">
    <property type="protein sequence ID" value="CCG20212.1"/>
    <property type="molecule type" value="Genomic_DNA"/>
</dbReference>